<organism evidence="1 2">
    <name type="scientific">Photobacterium ganghwense</name>
    <dbReference type="NCBI Taxonomy" id="320778"/>
    <lineage>
        <taxon>Bacteria</taxon>
        <taxon>Pseudomonadati</taxon>
        <taxon>Pseudomonadota</taxon>
        <taxon>Gammaproteobacteria</taxon>
        <taxon>Vibrionales</taxon>
        <taxon>Vibrionaceae</taxon>
        <taxon>Photobacterium</taxon>
    </lineage>
</organism>
<proteinExistence type="predicted"/>
<dbReference type="EMBL" id="LDOU01000027">
    <property type="protein sequence ID" value="KLV05160.1"/>
    <property type="molecule type" value="Genomic_DNA"/>
</dbReference>
<sequence>MKSKVEDKSNPPLCQLQWHNPVSLQDDNLTLELGGETFKITSTGQLYFGIHPVKLNPQQTTVLAEYHRLMQDDLPFVLSHSQLIDDELCTRVAARQAKEGEIQSLIPALRRWQSVSLGE</sequence>
<gene>
    <name evidence="1" type="ORF">ABT57_22215</name>
</gene>
<evidence type="ECO:0000313" key="1">
    <source>
        <dbReference type="EMBL" id="KLV05160.1"/>
    </source>
</evidence>
<reference evidence="1 2" key="1">
    <citation type="submission" date="2015-05" db="EMBL/GenBank/DDBJ databases">
        <title>Photobacterium galathea sp. nov.</title>
        <authorList>
            <person name="Machado H."/>
            <person name="Gram L."/>
        </authorList>
    </citation>
    <scope>NUCLEOTIDE SEQUENCE [LARGE SCALE GENOMIC DNA]</scope>
    <source>
        <strain evidence="1 2">DSM 22954</strain>
    </source>
</reference>
<evidence type="ECO:0000313" key="2">
    <source>
        <dbReference type="Proteomes" id="UP000035909"/>
    </source>
</evidence>
<keyword evidence="2" id="KW-1185">Reference proteome</keyword>
<comment type="caution">
    <text evidence="1">The sequence shown here is derived from an EMBL/GenBank/DDBJ whole genome shotgun (WGS) entry which is preliminary data.</text>
</comment>
<accession>A0A0J1H002</accession>
<dbReference type="Proteomes" id="UP000035909">
    <property type="component" value="Unassembled WGS sequence"/>
</dbReference>
<dbReference type="AlphaFoldDB" id="A0A0J1H002"/>
<dbReference type="PATRIC" id="fig|320778.3.peg.4765"/>
<protein>
    <submittedName>
        <fullName evidence="1">Uncharacterized protein</fullName>
    </submittedName>
</protein>
<name>A0A0J1H002_9GAMM</name>